<keyword evidence="3" id="KW-1185">Reference proteome</keyword>
<organism evidence="2 3">
    <name type="scientific">Dryococelus australis</name>
    <dbReference type="NCBI Taxonomy" id="614101"/>
    <lineage>
        <taxon>Eukaryota</taxon>
        <taxon>Metazoa</taxon>
        <taxon>Ecdysozoa</taxon>
        <taxon>Arthropoda</taxon>
        <taxon>Hexapoda</taxon>
        <taxon>Insecta</taxon>
        <taxon>Pterygota</taxon>
        <taxon>Neoptera</taxon>
        <taxon>Polyneoptera</taxon>
        <taxon>Phasmatodea</taxon>
        <taxon>Verophasmatodea</taxon>
        <taxon>Anareolatae</taxon>
        <taxon>Phasmatidae</taxon>
        <taxon>Eurycanthinae</taxon>
        <taxon>Dryococelus</taxon>
    </lineage>
</organism>
<evidence type="ECO:0000313" key="2">
    <source>
        <dbReference type="EMBL" id="KAJ8889876.1"/>
    </source>
</evidence>
<accession>A0ABQ9HZQ3</accession>
<reference evidence="2 3" key="1">
    <citation type="submission" date="2023-02" db="EMBL/GenBank/DDBJ databases">
        <title>LHISI_Scaffold_Assembly.</title>
        <authorList>
            <person name="Stuart O.P."/>
            <person name="Cleave R."/>
            <person name="Magrath M.J.L."/>
            <person name="Mikheyev A.S."/>
        </authorList>
    </citation>
    <scope>NUCLEOTIDE SEQUENCE [LARGE SCALE GENOMIC DNA]</scope>
    <source>
        <strain evidence="2">Daus_M_001</strain>
        <tissue evidence="2">Leg muscle</tissue>
    </source>
</reference>
<sequence length="113" mass="13046">MVWRKPANHFDECYFFLTKTAGYSKKNKCTMEYPNMPSAIRPVHHGVGLPIPTPPVNWADIHSSSSEKDDQPHTTDSGTDPTYIPQNACEPHLIQRYELKKKLFLSDHRLKCY</sequence>
<protein>
    <submittedName>
        <fullName evidence="2">Uncharacterized protein</fullName>
    </submittedName>
</protein>
<comment type="caution">
    <text evidence="2">The sequence shown here is derived from an EMBL/GenBank/DDBJ whole genome shotgun (WGS) entry which is preliminary data.</text>
</comment>
<feature type="region of interest" description="Disordered" evidence="1">
    <location>
        <begin position="54"/>
        <end position="86"/>
    </location>
</feature>
<dbReference type="EMBL" id="JARBHB010000003">
    <property type="protein sequence ID" value="KAJ8889876.1"/>
    <property type="molecule type" value="Genomic_DNA"/>
</dbReference>
<evidence type="ECO:0000313" key="3">
    <source>
        <dbReference type="Proteomes" id="UP001159363"/>
    </source>
</evidence>
<evidence type="ECO:0000256" key="1">
    <source>
        <dbReference type="SAM" id="MobiDB-lite"/>
    </source>
</evidence>
<name>A0ABQ9HZQ3_9NEOP</name>
<gene>
    <name evidence="2" type="ORF">PR048_009381</name>
</gene>
<dbReference type="Proteomes" id="UP001159363">
    <property type="component" value="Chromosome 3"/>
</dbReference>
<proteinExistence type="predicted"/>